<protein>
    <submittedName>
        <fullName evidence="2">Uncharacterized protein</fullName>
    </submittedName>
</protein>
<keyword evidence="3" id="KW-1185">Reference proteome</keyword>
<evidence type="ECO:0000256" key="1">
    <source>
        <dbReference type="SAM" id="MobiDB-lite"/>
    </source>
</evidence>
<feature type="region of interest" description="Disordered" evidence="1">
    <location>
        <begin position="107"/>
        <end position="153"/>
    </location>
</feature>
<reference evidence="2 3" key="1">
    <citation type="journal article" date="2019" name="Commun. Biol.">
        <title>The bagworm genome reveals a unique fibroin gene that provides high tensile strength.</title>
        <authorList>
            <person name="Kono N."/>
            <person name="Nakamura H."/>
            <person name="Ohtoshi R."/>
            <person name="Tomita M."/>
            <person name="Numata K."/>
            <person name="Arakawa K."/>
        </authorList>
    </citation>
    <scope>NUCLEOTIDE SEQUENCE [LARGE SCALE GENOMIC DNA]</scope>
</reference>
<accession>A0A4C1VEV4</accession>
<sequence length="153" mass="17447">MRFFVYFVRVDAFLCALRSRALHLIGTQSQSLRSTKIQKTFWLLTKNFSKYFPKLDFLSESWWMVVGEKDRPKGALLTSLGVFKFSILLYGLKTSQVYYICIANSKDAERSSVARNSKDKVVESNKNKSRRADSPDDRPGARGRAVPTRGPAL</sequence>
<proteinExistence type="predicted"/>
<feature type="compositionally biased region" description="Basic and acidic residues" evidence="1">
    <location>
        <begin position="107"/>
        <end position="140"/>
    </location>
</feature>
<dbReference type="Proteomes" id="UP000299102">
    <property type="component" value="Unassembled WGS sequence"/>
</dbReference>
<dbReference type="AlphaFoldDB" id="A0A4C1VEV4"/>
<evidence type="ECO:0000313" key="3">
    <source>
        <dbReference type="Proteomes" id="UP000299102"/>
    </source>
</evidence>
<evidence type="ECO:0000313" key="2">
    <source>
        <dbReference type="EMBL" id="GBP37648.1"/>
    </source>
</evidence>
<dbReference type="EMBL" id="BGZK01000336">
    <property type="protein sequence ID" value="GBP37648.1"/>
    <property type="molecule type" value="Genomic_DNA"/>
</dbReference>
<gene>
    <name evidence="2" type="ORF">EVAR_34685_1</name>
</gene>
<name>A0A4C1VEV4_EUMVA</name>
<organism evidence="2 3">
    <name type="scientific">Eumeta variegata</name>
    <name type="common">Bagworm moth</name>
    <name type="synonym">Eumeta japonica</name>
    <dbReference type="NCBI Taxonomy" id="151549"/>
    <lineage>
        <taxon>Eukaryota</taxon>
        <taxon>Metazoa</taxon>
        <taxon>Ecdysozoa</taxon>
        <taxon>Arthropoda</taxon>
        <taxon>Hexapoda</taxon>
        <taxon>Insecta</taxon>
        <taxon>Pterygota</taxon>
        <taxon>Neoptera</taxon>
        <taxon>Endopterygota</taxon>
        <taxon>Lepidoptera</taxon>
        <taxon>Glossata</taxon>
        <taxon>Ditrysia</taxon>
        <taxon>Tineoidea</taxon>
        <taxon>Psychidae</taxon>
        <taxon>Oiketicinae</taxon>
        <taxon>Eumeta</taxon>
    </lineage>
</organism>
<comment type="caution">
    <text evidence="2">The sequence shown here is derived from an EMBL/GenBank/DDBJ whole genome shotgun (WGS) entry which is preliminary data.</text>
</comment>